<organism evidence="1 2">
    <name type="scientific">Panagrolaimus sp. ES5</name>
    <dbReference type="NCBI Taxonomy" id="591445"/>
    <lineage>
        <taxon>Eukaryota</taxon>
        <taxon>Metazoa</taxon>
        <taxon>Ecdysozoa</taxon>
        <taxon>Nematoda</taxon>
        <taxon>Chromadorea</taxon>
        <taxon>Rhabditida</taxon>
        <taxon>Tylenchina</taxon>
        <taxon>Panagrolaimomorpha</taxon>
        <taxon>Panagrolaimoidea</taxon>
        <taxon>Panagrolaimidae</taxon>
        <taxon>Panagrolaimus</taxon>
    </lineage>
</organism>
<reference evidence="2" key="1">
    <citation type="submission" date="2022-11" db="UniProtKB">
        <authorList>
            <consortium name="WormBaseParasite"/>
        </authorList>
    </citation>
    <scope>IDENTIFICATION</scope>
</reference>
<name>A0AC34GHB2_9BILA</name>
<dbReference type="WBParaSite" id="ES5_v2.g29121.t1">
    <property type="protein sequence ID" value="ES5_v2.g29121.t1"/>
    <property type="gene ID" value="ES5_v2.g29121"/>
</dbReference>
<proteinExistence type="predicted"/>
<protein>
    <submittedName>
        <fullName evidence="2">Mannose-P-dolichol utilization defect 1 protein homolog</fullName>
    </submittedName>
</protein>
<dbReference type="Proteomes" id="UP000887579">
    <property type="component" value="Unplaced"/>
</dbReference>
<evidence type="ECO:0000313" key="1">
    <source>
        <dbReference type="Proteomes" id="UP000887579"/>
    </source>
</evidence>
<sequence length="213" mass="23646">FLEECVPLVASRAIGLAITAGAMFLFVPQILKIHRARSAEGISLISMLLGLVPALGTCAYSYEKQFVFSQYGDSVFVAIQMSIIVMQILYFSDSAPYAFAFMATMWAIVCAIMYHYIPFNVLYMIQAAGIPFIIVSKGIQILANYRNQSTGQLAFLTVALQFGGCLARIFTSLTETDDRLVLFVYLVASALNGIIFAQFFMYWGNKTKKQKKA</sequence>
<evidence type="ECO:0000313" key="2">
    <source>
        <dbReference type="WBParaSite" id="ES5_v2.g29121.t1"/>
    </source>
</evidence>
<accession>A0AC34GHB2</accession>